<dbReference type="Pfam" id="PF07291">
    <property type="entry name" value="MauE"/>
    <property type="match status" value="1"/>
</dbReference>
<dbReference type="NCBIfam" id="NF045576">
    <property type="entry name" value="BT_3928_fam"/>
    <property type="match status" value="1"/>
</dbReference>
<dbReference type="RefSeq" id="WP_097047243.1">
    <property type="nucleotide sequence ID" value="NZ_OBEH01000007.1"/>
</dbReference>
<evidence type="ECO:0000313" key="7">
    <source>
        <dbReference type="EMBL" id="SNZ01810.1"/>
    </source>
</evidence>
<dbReference type="EMBL" id="OBEH01000007">
    <property type="protein sequence ID" value="SNZ01810.1"/>
    <property type="molecule type" value="Genomic_DNA"/>
</dbReference>
<feature type="transmembrane region" description="Helical" evidence="5">
    <location>
        <begin position="120"/>
        <end position="137"/>
    </location>
</feature>
<name>A0A285MX78_9FLAO</name>
<sequence>MKYLVWISRIFVGVLFIISGLIKLNDPVGFSFKLEEYFSQGVLDLPFLMPLALSISIFVVIVEVILGVLLLIGFKPKFTIWSLLLMIVFFTFLTFYSAYFNKVTDCGCFGDAVKLTPWESFTKDIILLVFILILFFGRKYITPLFNAKTNWILAGVSLVACALFANHVLNHLPSVDFRPYKIGANIQEGMSVPENAPKPLYEYAWQFKVNGEEKIVITNGEYPKVDGEFIGVETTEIQKGYEPPIHDFTIEQNGEDMASLILEEDKMVMVIAYDLAKSNYEAFADVALVTLKAKEKGYAIVGMSASSNDWANKIKKEYGLDFDFYFTDETTLKTIVRSNPAILVLERGTIQQKVHYNDLDKLKF</sequence>
<keyword evidence="4 5" id="KW-0472">Membrane</keyword>
<feature type="transmembrane region" description="Helical" evidence="5">
    <location>
        <begin position="7"/>
        <end position="25"/>
    </location>
</feature>
<proteinExistence type="predicted"/>
<dbReference type="Proteomes" id="UP000219048">
    <property type="component" value="Unassembled WGS sequence"/>
</dbReference>
<feature type="domain" description="Methylamine utilisation protein MauE" evidence="6">
    <location>
        <begin position="1"/>
        <end position="136"/>
    </location>
</feature>
<reference evidence="8" key="1">
    <citation type="submission" date="2017-09" db="EMBL/GenBank/DDBJ databases">
        <authorList>
            <person name="Varghese N."/>
            <person name="Submissions S."/>
        </authorList>
    </citation>
    <scope>NUCLEOTIDE SEQUENCE [LARGE SCALE GENOMIC DNA]</scope>
    <source>
        <strain evidence="8">DSM 25885</strain>
    </source>
</reference>
<protein>
    <submittedName>
        <fullName evidence="7">Uncharacterized membrane protein YphA, DoxX/SURF4 family</fullName>
    </submittedName>
</protein>
<evidence type="ECO:0000256" key="1">
    <source>
        <dbReference type="ARBA" id="ARBA00004141"/>
    </source>
</evidence>
<evidence type="ECO:0000256" key="5">
    <source>
        <dbReference type="SAM" id="Phobius"/>
    </source>
</evidence>
<feature type="transmembrane region" description="Helical" evidence="5">
    <location>
        <begin position="45"/>
        <end position="71"/>
    </location>
</feature>
<dbReference type="AlphaFoldDB" id="A0A285MX78"/>
<evidence type="ECO:0000256" key="3">
    <source>
        <dbReference type="ARBA" id="ARBA00022989"/>
    </source>
</evidence>
<organism evidence="7 8">
    <name type="scientific">Flagellimonas pacifica</name>
    <dbReference type="NCBI Taxonomy" id="1247520"/>
    <lineage>
        <taxon>Bacteria</taxon>
        <taxon>Pseudomonadati</taxon>
        <taxon>Bacteroidota</taxon>
        <taxon>Flavobacteriia</taxon>
        <taxon>Flavobacteriales</taxon>
        <taxon>Flavobacteriaceae</taxon>
        <taxon>Flagellimonas</taxon>
    </lineage>
</organism>
<keyword evidence="8" id="KW-1185">Reference proteome</keyword>
<gene>
    <name evidence="7" type="ORF">SAMN06265377_3657</name>
</gene>
<feature type="transmembrane region" description="Helical" evidence="5">
    <location>
        <begin position="78"/>
        <end position="100"/>
    </location>
</feature>
<keyword evidence="3 5" id="KW-1133">Transmembrane helix</keyword>
<evidence type="ECO:0000256" key="4">
    <source>
        <dbReference type="ARBA" id="ARBA00023136"/>
    </source>
</evidence>
<evidence type="ECO:0000259" key="6">
    <source>
        <dbReference type="Pfam" id="PF07291"/>
    </source>
</evidence>
<dbReference type="InterPro" id="IPR009908">
    <property type="entry name" value="Methylamine_util_MauE"/>
</dbReference>
<dbReference type="GO" id="GO:0016020">
    <property type="term" value="C:membrane"/>
    <property type="evidence" value="ECO:0007669"/>
    <property type="project" value="UniProtKB-SubCell"/>
</dbReference>
<feature type="transmembrane region" description="Helical" evidence="5">
    <location>
        <begin position="149"/>
        <end position="169"/>
    </location>
</feature>
<dbReference type="GO" id="GO:0030416">
    <property type="term" value="P:methylamine metabolic process"/>
    <property type="evidence" value="ECO:0007669"/>
    <property type="project" value="InterPro"/>
</dbReference>
<evidence type="ECO:0000256" key="2">
    <source>
        <dbReference type="ARBA" id="ARBA00022692"/>
    </source>
</evidence>
<accession>A0A285MX78</accession>
<keyword evidence="2 5" id="KW-0812">Transmembrane</keyword>
<comment type="subcellular location">
    <subcellularLocation>
        <location evidence="1">Membrane</location>
        <topology evidence="1">Multi-pass membrane protein</topology>
    </subcellularLocation>
</comment>
<dbReference type="OrthoDB" id="648842at2"/>
<evidence type="ECO:0000313" key="8">
    <source>
        <dbReference type="Proteomes" id="UP000219048"/>
    </source>
</evidence>